<name>I3ZE84_TERRK</name>
<evidence type="ECO:0000259" key="1">
    <source>
        <dbReference type="Pfam" id="PF00534"/>
    </source>
</evidence>
<dbReference type="Proteomes" id="UP000006056">
    <property type="component" value="Chromosome"/>
</dbReference>
<dbReference type="EMBL" id="CP003379">
    <property type="protein sequence ID" value="AFL87552.1"/>
    <property type="molecule type" value="Genomic_DNA"/>
</dbReference>
<keyword evidence="3" id="KW-0808">Transferase</keyword>
<evidence type="ECO:0000313" key="4">
    <source>
        <dbReference type="Proteomes" id="UP000006056"/>
    </source>
</evidence>
<dbReference type="AlphaFoldDB" id="I3ZE84"/>
<dbReference type="InterPro" id="IPR028098">
    <property type="entry name" value="Glyco_trans_4-like_N"/>
</dbReference>
<reference evidence="3 4" key="1">
    <citation type="submission" date="2012-06" db="EMBL/GenBank/DDBJ databases">
        <title>Complete genome of Terriglobus roseus DSM 18391.</title>
        <authorList>
            <consortium name="US DOE Joint Genome Institute (JGI-PGF)"/>
            <person name="Lucas S."/>
            <person name="Copeland A."/>
            <person name="Lapidus A."/>
            <person name="Glavina del Rio T."/>
            <person name="Dalin E."/>
            <person name="Tice H."/>
            <person name="Bruce D."/>
            <person name="Goodwin L."/>
            <person name="Pitluck S."/>
            <person name="Peters L."/>
            <person name="Mikhailova N."/>
            <person name="Munk A.C.C."/>
            <person name="Kyrpides N."/>
            <person name="Mavromatis K."/>
            <person name="Ivanova N."/>
            <person name="Brettin T."/>
            <person name="Detter J.C."/>
            <person name="Han C."/>
            <person name="Larimer F."/>
            <person name="Land M."/>
            <person name="Hauser L."/>
            <person name="Markowitz V."/>
            <person name="Cheng J.-F."/>
            <person name="Hugenholtz P."/>
            <person name="Woyke T."/>
            <person name="Wu D."/>
            <person name="Brambilla E."/>
            <person name="Klenk H.-P."/>
            <person name="Eisen J.A."/>
        </authorList>
    </citation>
    <scope>NUCLEOTIDE SEQUENCE [LARGE SCALE GENOMIC DNA]</scope>
    <source>
        <strain evidence="4">DSM 18391 / NRRL B-41598 / KBS 63</strain>
    </source>
</reference>
<dbReference type="Pfam" id="PF13439">
    <property type="entry name" value="Glyco_transf_4"/>
    <property type="match status" value="1"/>
</dbReference>
<keyword evidence="4" id="KW-1185">Reference proteome</keyword>
<evidence type="ECO:0000313" key="3">
    <source>
        <dbReference type="EMBL" id="AFL87552.1"/>
    </source>
</evidence>
<dbReference type="InterPro" id="IPR050194">
    <property type="entry name" value="Glycosyltransferase_grp1"/>
</dbReference>
<gene>
    <name evidence="3" type="ordered locus">Terro_1242</name>
</gene>
<dbReference type="SUPFAM" id="SSF53756">
    <property type="entry name" value="UDP-Glycosyltransferase/glycogen phosphorylase"/>
    <property type="match status" value="1"/>
</dbReference>
<dbReference type="InterPro" id="IPR001296">
    <property type="entry name" value="Glyco_trans_1"/>
</dbReference>
<protein>
    <submittedName>
        <fullName evidence="3">Glycosyltransferase</fullName>
    </submittedName>
</protein>
<dbReference type="eggNOG" id="COG0438">
    <property type="taxonomic scope" value="Bacteria"/>
</dbReference>
<dbReference type="GO" id="GO:0016758">
    <property type="term" value="F:hexosyltransferase activity"/>
    <property type="evidence" value="ECO:0007669"/>
    <property type="project" value="TreeGrafter"/>
</dbReference>
<dbReference type="PANTHER" id="PTHR45947">
    <property type="entry name" value="SULFOQUINOVOSYL TRANSFERASE SQD2"/>
    <property type="match status" value="1"/>
</dbReference>
<dbReference type="HOGENOM" id="CLU_645466_0_0_0"/>
<dbReference type="KEGG" id="trs:Terro_1242"/>
<proteinExistence type="predicted"/>
<dbReference type="Pfam" id="PF00534">
    <property type="entry name" value="Glycos_transf_1"/>
    <property type="match status" value="1"/>
</dbReference>
<dbReference type="CDD" id="cd03801">
    <property type="entry name" value="GT4_PimA-like"/>
    <property type="match status" value="1"/>
</dbReference>
<accession>I3ZE84</accession>
<feature type="domain" description="Glycosyltransferase subfamily 4-like N-terminal" evidence="2">
    <location>
        <begin position="99"/>
        <end position="208"/>
    </location>
</feature>
<evidence type="ECO:0000259" key="2">
    <source>
        <dbReference type="Pfam" id="PF13439"/>
    </source>
</evidence>
<dbReference type="PANTHER" id="PTHR45947:SF3">
    <property type="entry name" value="SULFOQUINOVOSYL TRANSFERASE SQD2"/>
    <property type="match status" value="1"/>
</dbReference>
<organism evidence="3 4">
    <name type="scientific">Terriglobus roseus (strain DSM 18391 / NRRL B-41598 / KBS 63)</name>
    <dbReference type="NCBI Taxonomy" id="926566"/>
    <lineage>
        <taxon>Bacteria</taxon>
        <taxon>Pseudomonadati</taxon>
        <taxon>Acidobacteriota</taxon>
        <taxon>Terriglobia</taxon>
        <taxon>Terriglobales</taxon>
        <taxon>Acidobacteriaceae</taxon>
        <taxon>Terriglobus</taxon>
    </lineage>
</organism>
<dbReference type="RefSeq" id="WP_014785121.1">
    <property type="nucleotide sequence ID" value="NC_018014.1"/>
</dbReference>
<feature type="domain" description="Glycosyl transferase family 1" evidence="1">
    <location>
        <begin position="217"/>
        <end position="389"/>
    </location>
</feature>
<sequence length="425" mass="47740">MKQDDRPVVLFAAPYFAPAYHGGVVQVYLGLLTRTTKFRFVLVADYSGVGHDVADAWDQEMRSRYGITVERINSFEFHLSRHRGSLVKPAMAIVELARFFSEGRRQWKALVQTYKPAVIVCGGTYSAGWLMPCNHRDACLVNYVHGEELTMQVKPLFLQPWMRAWQRRCLRDARLNIAVSTYTAEMIGKLTPASPDRTVVLPNFIDQTRFHPSPQREHLRCQNGWSDKTILLTVARLDRRKGIDQALRALALLVQRGEALPSWRYVIGGRGAEREELQALTRDLGLTQSVSFIGFVPEEELVHLYQTADVFLQPNREINGDTEGFGVVFLEANACGLPVIGGIAGGTADAIDHGQSGLRVDGDNVEDIADAIALLMLNKDLRETYGRRGAIWASHFDVDRAASRFEDLLQQTLQQHRAAQSVSYQ</sequence>
<dbReference type="STRING" id="926566.Terro_1242"/>
<dbReference type="Gene3D" id="3.40.50.2000">
    <property type="entry name" value="Glycogen Phosphorylase B"/>
    <property type="match status" value="2"/>
</dbReference>